<dbReference type="Pfam" id="PF08139">
    <property type="entry name" value="LPAM_1"/>
    <property type="match status" value="1"/>
</dbReference>
<dbReference type="OrthoDB" id="5459109at2"/>
<dbReference type="PROSITE" id="PS51257">
    <property type="entry name" value="PROKAR_LIPOPROTEIN"/>
    <property type="match status" value="1"/>
</dbReference>
<gene>
    <name evidence="4" type="ORF">SAMN05660337_1606</name>
</gene>
<reference evidence="5" key="1">
    <citation type="submission" date="2016-10" db="EMBL/GenBank/DDBJ databases">
        <authorList>
            <person name="Varghese N."/>
            <person name="Submissions S."/>
        </authorList>
    </citation>
    <scope>NUCLEOTIDE SEQUENCE [LARGE SCALE GENOMIC DNA]</scope>
    <source>
        <strain evidence="5">DSM 16995</strain>
    </source>
</reference>
<evidence type="ECO:0000256" key="1">
    <source>
        <dbReference type="ARBA" id="ARBA00017922"/>
    </source>
</evidence>
<dbReference type="RefSeq" id="WP_092159907.1">
    <property type="nucleotide sequence ID" value="NZ_FNGA01000002.1"/>
</dbReference>
<sequence length="104" mass="11367">MNRTILIIGILTLLSGCSAHAPTMQEVKSYCRSFSTESSCDMQGNLCEQYSEVLLKPYSSAAECRKGCESVQMQSASQMGLQNCLPIFDAVGGKCNEYCNGNYE</sequence>
<dbReference type="EMBL" id="FNGA01000002">
    <property type="protein sequence ID" value="SDK89303.1"/>
    <property type="molecule type" value="Genomic_DNA"/>
</dbReference>
<evidence type="ECO:0000256" key="2">
    <source>
        <dbReference type="ARBA" id="ARBA00022729"/>
    </source>
</evidence>
<organism evidence="4 5">
    <name type="scientific">Maridesulfovibrio ferrireducens</name>
    <dbReference type="NCBI Taxonomy" id="246191"/>
    <lineage>
        <taxon>Bacteria</taxon>
        <taxon>Pseudomonadati</taxon>
        <taxon>Thermodesulfobacteriota</taxon>
        <taxon>Desulfovibrionia</taxon>
        <taxon>Desulfovibrionales</taxon>
        <taxon>Desulfovibrionaceae</taxon>
        <taxon>Maridesulfovibrio</taxon>
    </lineage>
</organism>
<dbReference type="InterPro" id="IPR012640">
    <property type="entry name" value="Membr_lipoprot_lipid_attach_CS"/>
</dbReference>
<name>A0A1G9FM99_9BACT</name>
<keyword evidence="2 3" id="KW-0732">Signal</keyword>
<proteinExistence type="predicted"/>
<accession>A0A1G9FM99</accession>
<evidence type="ECO:0000313" key="5">
    <source>
        <dbReference type="Proteomes" id="UP000199053"/>
    </source>
</evidence>
<evidence type="ECO:0000313" key="4">
    <source>
        <dbReference type="EMBL" id="SDK89303.1"/>
    </source>
</evidence>
<keyword evidence="5" id="KW-1185">Reference proteome</keyword>
<feature type="chain" id="PRO_5011472616" description="Type IV secretion system putative lipoprotein virB7" evidence="3">
    <location>
        <begin position="22"/>
        <end position="104"/>
    </location>
</feature>
<dbReference type="STRING" id="246191.SAMN05660337_1606"/>
<dbReference type="AlphaFoldDB" id="A0A1G9FM99"/>
<feature type="signal peptide" evidence="3">
    <location>
        <begin position="1"/>
        <end position="21"/>
    </location>
</feature>
<evidence type="ECO:0000256" key="3">
    <source>
        <dbReference type="SAM" id="SignalP"/>
    </source>
</evidence>
<protein>
    <recommendedName>
        <fullName evidence="1">Type IV secretion system putative lipoprotein virB7</fullName>
    </recommendedName>
</protein>
<dbReference type="Proteomes" id="UP000199053">
    <property type="component" value="Unassembled WGS sequence"/>
</dbReference>